<keyword evidence="3" id="KW-0805">Transcription regulation</keyword>
<evidence type="ECO:0000259" key="6">
    <source>
        <dbReference type="Pfam" id="PF13873"/>
    </source>
</evidence>
<evidence type="ECO:0000256" key="4">
    <source>
        <dbReference type="ARBA" id="ARBA00023163"/>
    </source>
</evidence>
<feature type="domain" description="Myb/SANT-like DNA-binding" evidence="6">
    <location>
        <begin position="22"/>
        <end position="83"/>
    </location>
</feature>
<dbReference type="InterPro" id="IPR028002">
    <property type="entry name" value="Myb_DNA-bind_5"/>
</dbReference>
<comment type="subunit">
    <text evidence="1">Self-associates forming complexes of several hundred monomers.</text>
</comment>
<sequence>MVKACLNTFIIDANGKKCNNKRAFNFSSKENILISLIKEKYVSQIENKKTDTNANRLKTEAWVKLAKEFNCCGDSYRDAQVLRNII</sequence>
<comment type="caution">
    <text evidence="7">The sequence shown here is derived from an EMBL/GenBank/DDBJ whole genome shotgun (WGS) entry which is preliminary data.</text>
</comment>
<keyword evidence="4" id="KW-0804">Transcription</keyword>
<comment type="function">
    <text evidence="5">Involved in transvection phenomena (= synapsis-dependent gene expression), where the synaptic pairing of chromosomes carrying genes with which zeste interacts influences the expression of these genes. Zeste binds to DNA and stimulates transcription from a nearby promoter.</text>
</comment>
<name>A0AAV8WT32_9CUCU</name>
<evidence type="ECO:0000313" key="7">
    <source>
        <dbReference type="EMBL" id="KAJ8929415.1"/>
    </source>
</evidence>
<dbReference type="Proteomes" id="UP001162156">
    <property type="component" value="Unassembled WGS sequence"/>
</dbReference>
<evidence type="ECO:0000256" key="2">
    <source>
        <dbReference type="ARBA" id="ARBA00016807"/>
    </source>
</evidence>
<proteinExistence type="predicted"/>
<accession>A0AAV8WT32</accession>
<dbReference type="Pfam" id="PF13873">
    <property type="entry name" value="Myb_DNA-bind_5"/>
    <property type="match status" value="1"/>
</dbReference>
<evidence type="ECO:0000256" key="1">
    <source>
        <dbReference type="ARBA" id="ARBA00011764"/>
    </source>
</evidence>
<dbReference type="AlphaFoldDB" id="A0AAV8WT32"/>
<evidence type="ECO:0000313" key="8">
    <source>
        <dbReference type="Proteomes" id="UP001162156"/>
    </source>
</evidence>
<evidence type="ECO:0000256" key="5">
    <source>
        <dbReference type="ARBA" id="ARBA00025466"/>
    </source>
</evidence>
<organism evidence="7 8">
    <name type="scientific">Rhamnusium bicolor</name>
    <dbReference type="NCBI Taxonomy" id="1586634"/>
    <lineage>
        <taxon>Eukaryota</taxon>
        <taxon>Metazoa</taxon>
        <taxon>Ecdysozoa</taxon>
        <taxon>Arthropoda</taxon>
        <taxon>Hexapoda</taxon>
        <taxon>Insecta</taxon>
        <taxon>Pterygota</taxon>
        <taxon>Neoptera</taxon>
        <taxon>Endopterygota</taxon>
        <taxon>Coleoptera</taxon>
        <taxon>Polyphaga</taxon>
        <taxon>Cucujiformia</taxon>
        <taxon>Chrysomeloidea</taxon>
        <taxon>Cerambycidae</taxon>
        <taxon>Lepturinae</taxon>
        <taxon>Rhagiini</taxon>
        <taxon>Rhamnusium</taxon>
    </lineage>
</organism>
<keyword evidence="8" id="KW-1185">Reference proteome</keyword>
<dbReference type="EMBL" id="JANEYF010005007">
    <property type="protein sequence ID" value="KAJ8929415.1"/>
    <property type="molecule type" value="Genomic_DNA"/>
</dbReference>
<protein>
    <recommendedName>
        <fullName evidence="2">Regulatory protein zeste</fullName>
    </recommendedName>
</protein>
<evidence type="ECO:0000256" key="3">
    <source>
        <dbReference type="ARBA" id="ARBA00023015"/>
    </source>
</evidence>
<reference evidence="7" key="1">
    <citation type="journal article" date="2023" name="Insect Mol. Biol.">
        <title>Genome sequencing provides insights into the evolution of gene families encoding plant cell wall-degrading enzymes in longhorned beetles.</title>
        <authorList>
            <person name="Shin N.R."/>
            <person name="Okamura Y."/>
            <person name="Kirsch R."/>
            <person name="Pauchet Y."/>
        </authorList>
    </citation>
    <scope>NUCLEOTIDE SEQUENCE</scope>
    <source>
        <strain evidence="7">RBIC_L_NR</strain>
    </source>
</reference>
<gene>
    <name evidence="7" type="ORF">NQ314_017898</name>
</gene>